<dbReference type="PANTHER" id="PTHR43781">
    <property type="entry name" value="SACCHAROPINE DEHYDROGENASE"/>
    <property type="match status" value="1"/>
</dbReference>
<dbReference type="EMBL" id="UINC01003391">
    <property type="protein sequence ID" value="SVA05926.1"/>
    <property type="molecule type" value="Genomic_DNA"/>
</dbReference>
<evidence type="ECO:0000259" key="1">
    <source>
        <dbReference type="Pfam" id="PF03435"/>
    </source>
</evidence>
<dbReference type="InterPro" id="IPR005097">
    <property type="entry name" value="Sacchrp_dh_NADP-bd"/>
</dbReference>
<dbReference type="SUPFAM" id="SSF51735">
    <property type="entry name" value="NAD(P)-binding Rossmann-fold domains"/>
    <property type="match status" value="1"/>
</dbReference>
<accession>A0A381SPK6</accession>
<organism evidence="2">
    <name type="scientific">marine metagenome</name>
    <dbReference type="NCBI Taxonomy" id="408172"/>
    <lineage>
        <taxon>unclassified sequences</taxon>
        <taxon>metagenomes</taxon>
        <taxon>ecological metagenomes</taxon>
    </lineage>
</organism>
<dbReference type="Gene3D" id="3.40.50.720">
    <property type="entry name" value="NAD(P)-binding Rossmann-like Domain"/>
    <property type="match status" value="1"/>
</dbReference>
<feature type="domain" description="Saccharopine dehydrogenase NADP binding" evidence="1">
    <location>
        <begin position="7"/>
        <end position="123"/>
    </location>
</feature>
<proteinExistence type="predicted"/>
<dbReference type="InterPro" id="IPR036291">
    <property type="entry name" value="NAD(P)-bd_dom_sf"/>
</dbReference>
<dbReference type="AlphaFoldDB" id="A0A381SPK6"/>
<evidence type="ECO:0000313" key="2">
    <source>
        <dbReference type="EMBL" id="SVA05926.1"/>
    </source>
</evidence>
<gene>
    <name evidence="2" type="ORF">METZ01_LOCUS58780</name>
</gene>
<dbReference type="Pfam" id="PF03435">
    <property type="entry name" value="Sacchrp_dh_NADP"/>
    <property type="match status" value="1"/>
</dbReference>
<reference evidence="2" key="1">
    <citation type="submission" date="2018-05" db="EMBL/GenBank/DDBJ databases">
        <authorList>
            <person name="Lanie J.A."/>
            <person name="Ng W.-L."/>
            <person name="Kazmierczak K.M."/>
            <person name="Andrzejewski T.M."/>
            <person name="Davidsen T.M."/>
            <person name="Wayne K.J."/>
            <person name="Tettelin H."/>
            <person name="Glass J.I."/>
            <person name="Rusch D."/>
            <person name="Podicherti R."/>
            <person name="Tsui H.-C.T."/>
            <person name="Winkler M.E."/>
        </authorList>
    </citation>
    <scope>NUCLEOTIDE SEQUENCE</scope>
</reference>
<name>A0A381SPK6_9ZZZZ</name>
<sequence>MKDNKWMIYGANGYTGRLVVDEALQRGLKPVLAGRDEQVQVLADEKGLEADLFTLDELENVIEKLSGFSVVANCAGPFSATANKMISSCLKSQTHYIDITGEIPVYQFAHSIKEKAKSAGIVVCPGVGFDVIPTDCLAAHLKEKMPDATYLALGFAMKGSKASKGTAKTAVQGMAHGGRVREGGKMKEVPFAYKEREIDFGFGPVNTITIPWGDVYTAYHSTGIPNIEVYFPRSPKGAVQLRKRQKYMRFMKIGWVQKLVQNRIDKTWKPNTPEQRAEAKSYVWGEVTNESGETLQGRFTTVDGYDLTAFGTVEVAQHLIGNHDKSGFFTPSLLMGKELLERMPGFSGIEYR</sequence>
<dbReference type="PANTHER" id="PTHR43781:SF1">
    <property type="entry name" value="SACCHAROPINE DEHYDROGENASE"/>
    <property type="match status" value="1"/>
</dbReference>
<protein>
    <recommendedName>
        <fullName evidence="1">Saccharopine dehydrogenase NADP binding domain-containing protein</fullName>
    </recommendedName>
</protein>